<dbReference type="AlphaFoldDB" id="V3ZTQ5"/>
<dbReference type="SMART" id="SM00166">
    <property type="entry name" value="UBX"/>
    <property type="match status" value="1"/>
</dbReference>
<keyword evidence="1" id="KW-0597">Phosphoprotein</keyword>
<evidence type="ECO:0000256" key="2">
    <source>
        <dbReference type="SAM" id="MobiDB-lite"/>
    </source>
</evidence>
<dbReference type="RefSeq" id="XP_009064919.1">
    <property type="nucleotide sequence ID" value="XM_009066671.1"/>
</dbReference>
<dbReference type="GO" id="GO:0043130">
    <property type="term" value="F:ubiquitin binding"/>
    <property type="evidence" value="ECO:0007669"/>
    <property type="project" value="TreeGrafter"/>
</dbReference>
<feature type="compositionally biased region" description="Polar residues" evidence="2">
    <location>
        <begin position="337"/>
        <end position="366"/>
    </location>
</feature>
<proteinExistence type="predicted"/>
<dbReference type="GO" id="GO:0043161">
    <property type="term" value="P:proteasome-mediated ubiquitin-dependent protein catabolic process"/>
    <property type="evidence" value="ECO:0007669"/>
    <property type="project" value="TreeGrafter"/>
</dbReference>
<dbReference type="Pfam" id="PF13899">
    <property type="entry name" value="Thioredoxin_7"/>
    <property type="match status" value="1"/>
</dbReference>
<dbReference type="Pfam" id="PF14555">
    <property type="entry name" value="UBA_4"/>
    <property type="match status" value="1"/>
</dbReference>
<dbReference type="Gene3D" id="3.40.30.10">
    <property type="entry name" value="Glutaredoxin"/>
    <property type="match status" value="1"/>
</dbReference>
<evidence type="ECO:0000259" key="3">
    <source>
        <dbReference type="PROSITE" id="PS50033"/>
    </source>
</evidence>
<dbReference type="InterPro" id="IPR001012">
    <property type="entry name" value="UBX_dom"/>
</dbReference>
<gene>
    <name evidence="4" type="ORF">LOTGIDRAFT_132375</name>
</gene>
<organism evidence="4 5">
    <name type="scientific">Lottia gigantea</name>
    <name type="common">Giant owl limpet</name>
    <dbReference type="NCBI Taxonomy" id="225164"/>
    <lineage>
        <taxon>Eukaryota</taxon>
        <taxon>Metazoa</taxon>
        <taxon>Spiralia</taxon>
        <taxon>Lophotrochozoa</taxon>
        <taxon>Mollusca</taxon>
        <taxon>Gastropoda</taxon>
        <taxon>Patellogastropoda</taxon>
        <taxon>Lottioidea</taxon>
        <taxon>Lottiidae</taxon>
        <taxon>Lottia</taxon>
    </lineage>
</organism>
<dbReference type="PROSITE" id="PS50033">
    <property type="entry name" value="UBX"/>
    <property type="match status" value="1"/>
</dbReference>
<dbReference type="Gene3D" id="3.10.20.90">
    <property type="entry name" value="Phosphatidylinositol 3-kinase Catalytic Subunit, Chain A, domain 1"/>
    <property type="match status" value="1"/>
</dbReference>
<name>V3ZTQ5_LOTGI</name>
<evidence type="ECO:0000313" key="4">
    <source>
        <dbReference type="EMBL" id="ESO84306.1"/>
    </source>
</evidence>
<dbReference type="OrthoDB" id="270602at2759"/>
<dbReference type="STRING" id="225164.V3ZTQ5"/>
<dbReference type="InterPro" id="IPR006577">
    <property type="entry name" value="UAS"/>
</dbReference>
<dbReference type="SMART" id="SM00594">
    <property type="entry name" value="UAS"/>
    <property type="match status" value="1"/>
</dbReference>
<evidence type="ECO:0000256" key="1">
    <source>
        <dbReference type="ARBA" id="ARBA00022553"/>
    </source>
</evidence>
<dbReference type="CTD" id="20233308"/>
<feature type="domain" description="UBX" evidence="3">
    <location>
        <begin position="406"/>
        <end position="483"/>
    </location>
</feature>
<dbReference type="OMA" id="CAFPRKS"/>
<reference evidence="4 5" key="1">
    <citation type="journal article" date="2013" name="Nature">
        <title>Insights into bilaterian evolution from three spiralian genomes.</title>
        <authorList>
            <person name="Simakov O."/>
            <person name="Marletaz F."/>
            <person name="Cho S.J."/>
            <person name="Edsinger-Gonzales E."/>
            <person name="Havlak P."/>
            <person name="Hellsten U."/>
            <person name="Kuo D.H."/>
            <person name="Larsson T."/>
            <person name="Lv J."/>
            <person name="Arendt D."/>
            <person name="Savage R."/>
            <person name="Osoegawa K."/>
            <person name="de Jong P."/>
            <person name="Grimwood J."/>
            <person name="Chapman J.A."/>
            <person name="Shapiro H."/>
            <person name="Aerts A."/>
            <person name="Otillar R.P."/>
            <person name="Terry A.Y."/>
            <person name="Boore J.L."/>
            <person name="Grigoriev I.V."/>
            <person name="Lindberg D.R."/>
            <person name="Seaver E.C."/>
            <person name="Weisblat D.A."/>
            <person name="Putnam N.H."/>
            <person name="Rokhsar D.S."/>
        </authorList>
    </citation>
    <scope>NUCLEOTIDE SEQUENCE [LARGE SCALE GENOMIC DNA]</scope>
</reference>
<dbReference type="GO" id="GO:0005634">
    <property type="term" value="C:nucleus"/>
    <property type="evidence" value="ECO:0007669"/>
    <property type="project" value="TreeGrafter"/>
</dbReference>
<dbReference type="CDD" id="cd02958">
    <property type="entry name" value="UAS"/>
    <property type="match status" value="1"/>
</dbReference>
<dbReference type="Proteomes" id="UP000030746">
    <property type="component" value="Unassembled WGS sequence"/>
</dbReference>
<dbReference type="SUPFAM" id="SSF52833">
    <property type="entry name" value="Thioredoxin-like"/>
    <property type="match status" value="1"/>
</dbReference>
<dbReference type="HOGENOM" id="CLU_021255_3_0_1"/>
<dbReference type="EMBL" id="KB203534">
    <property type="protein sequence ID" value="ESO84306.1"/>
    <property type="molecule type" value="Genomic_DNA"/>
</dbReference>
<sequence length="487" mass="54915">MVFRYKWTFKHEGNVPIEVYFLNSGADRDVGGRLLEACNNNLEMAIGMHMDVGDVGQQGDGQCAPSAADLEQFIDDVDDVRAPIPQKREVLVEEGPVLAYRGRRRPAASVFDGFRDFQAETRQQEENLNSASSSTQPNKAAKQRTLEDLFRPPIDITFKGTFQKAREAGQNKKKWLLVNIQNVQEFQCQVLNRDVWSNEAVRGMIKQHFIFWQVYHDSEEGTKYIQFYKVVQWPYIAIIDPITGENMMNWNTMDALKFCDNVSEFLAVHSSLESNSDSSPPRKRLKKNSLVDATEEAQLEAAIKASMVQEKKKVVFETDSDCDSDVETFSDSDEEPINTNNSGSKGTKTSKNAQKTDVLKSESNGEIASGSHDQSVSNNNVNTSQTSESTDSSYCLSDSINTELTWEHDSTNLMVRFPDGKREQLSIPCSSKLMALVKFAASKGFSPERFELVTNFPRRQLSYLDMKQTIQKAGLHPQETVFVQARS</sequence>
<feature type="region of interest" description="Disordered" evidence="2">
    <location>
        <begin position="322"/>
        <end position="394"/>
    </location>
</feature>
<dbReference type="SUPFAM" id="SSF54236">
    <property type="entry name" value="Ubiquitin-like"/>
    <property type="match status" value="1"/>
</dbReference>
<dbReference type="InterPro" id="IPR050730">
    <property type="entry name" value="UBX_domain-protein"/>
</dbReference>
<feature type="compositionally biased region" description="Acidic residues" evidence="2">
    <location>
        <begin position="322"/>
        <end position="336"/>
    </location>
</feature>
<keyword evidence="5" id="KW-1185">Reference proteome</keyword>
<dbReference type="InterPro" id="IPR036249">
    <property type="entry name" value="Thioredoxin-like_sf"/>
</dbReference>
<protein>
    <recommendedName>
        <fullName evidence="3">UBX domain-containing protein</fullName>
    </recommendedName>
</protein>
<evidence type="ECO:0000313" key="5">
    <source>
        <dbReference type="Proteomes" id="UP000030746"/>
    </source>
</evidence>
<dbReference type="Pfam" id="PF00789">
    <property type="entry name" value="UBX"/>
    <property type="match status" value="1"/>
</dbReference>
<feature type="compositionally biased region" description="Low complexity" evidence="2">
    <location>
        <begin position="374"/>
        <end position="387"/>
    </location>
</feature>
<dbReference type="PANTHER" id="PTHR23322:SF6">
    <property type="entry name" value="UBX DOMAIN-CONTAINING PROTEIN 7"/>
    <property type="match status" value="1"/>
</dbReference>
<dbReference type="PANTHER" id="PTHR23322">
    <property type="entry name" value="FAS-ASSOCIATED PROTEIN"/>
    <property type="match status" value="1"/>
</dbReference>
<dbReference type="FunFam" id="3.40.30.10:FF:000079">
    <property type="entry name" value="UBX domain-containing protein 7"/>
    <property type="match status" value="1"/>
</dbReference>
<dbReference type="GeneID" id="20233308"/>
<dbReference type="InterPro" id="IPR029071">
    <property type="entry name" value="Ubiquitin-like_domsf"/>
</dbReference>
<dbReference type="KEGG" id="lgi:LOTGIDRAFT_132375"/>
<accession>V3ZTQ5</accession>
<dbReference type="CDD" id="cd01773">
    <property type="entry name" value="UBX_UBXN7"/>
    <property type="match status" value="1"/>
</dbReference>